<keyword evidence="2" id="KW-0378">Hydrolase</keyword>
<evidence type="ECO:0000256" key="2">
    <source>
        <dbReference type="ARBA" id="ARBA00022801"/>
    </source>
</evidence>
<name>A0A4Z0R8H0_9FIRM</name>
<dbReference type="Pfam" id="PF00929">
    <property type="entry name" value="RNase_T"/>
    <property type="match status" value="1"/>
</dbReference>
<dbReference type="SUPFAM" id="SSF53098">
    <property type="entry name" value="Ribonuclease H-like"/>
    <property type="match status" value="1"/>
</dbReference>
<dbReference type="OrthoDB" id="159416at2"/>
<evidence type="ECO:0000259" key="4">
    <source>
        <dbReference type="SMART" id="SM00479"/>
    </source>
</evidence>
<evidence type="ECO:0000256" key="1">
    <source>
        <dbReference type="ARBA" id="ARBA00022722"/>
    </source>
</evidence>
<comment type="caution">
    <text evidence="5">The sequence shown here is derived from an EMBL/GenBank/DDBJ whole genome shotgun (WGS) entry which is preliminary data.</text>
</comment>
<gene>
    <name evidence="5" type="ORF">E4K67_10305</name>
</gene>
<dbReference type="PANTHER" id="PTHR23044">
    <property type="entry name" value="3'-5' EXONUCLEASE ERI1-RELATED"/>
    <property type="match status" value="1"/>
</dbReference>
<keyword evidence="3 5" id="KW-0269">Exonuclease</keyword>
<dbReference type="InterPro" id="IPR051274">
    <property type="entry name" value="3-5_Exoribonuclease"/>
</dbReference>
<dbReference type="InterPro" id="IPR036397">
    <property type="entry name" value="RNaseH_sf"/>
</dbReference>
<evidence type="ECO:0000256" key="3">
    <source>
        <dbReference type="ARBA" id="ARBA00022839"/>
    </source>
</evidence>
<dbReference type="EMBL" id="SPQQ01000003">
    <property type="protein sequence ID" value="TGE38337.1"/>
    <property type="molecule type" value="Genomic_DNA"/>
</dbReference>
<dbReference type="InterPro" id="IPR013520">
    <property type="entry name" value="Ribonucl_H"/>
</dbReference>
<protein>
    <submittedName>
        <fullName evidence="5">Exonuclease domain-containing protein</fullName>
    </submittedName>
</protein>
<dbReference type="InterPro" id="IPR047201">
    <property type="entry name" value="ERI-1_3'hExo-like"/>
</dbReference>
<organism evidence="5 6">
    <name type="scientific">Desulfosporosinus fructosivorans</name>
    <dbReference type="NCBI Taxonomy" id="2018669"/>
    <lineage>
        <taxon>Bacteria</taxon>
        <taxon>Bacillati</taxon>
        <taxon>Bacillota</taxon>
        <taxon>Clostridia</taxon>
        <taxon>Eubacteriales</taxon>
        <taxon>Desulfitobacteriaceae</taxon>
        <taxon>Desulfosporosinus</taxon>
    </lineage>
</organism>
<dbReference type="InterPro" id="IPR012337">
    <property type="entry name" value="RNaseH-like_sf"/>
</dbReference>
<accession>A0A4Z0R8H0</accession>
<keyword evidence="1" id="KW-0540">Nuclease</keyword>
<dbReference type="PANTHER" id="PTHR23044:SF61">
    <property type="entry name" value="3'-5' EXORIBONUCLEASE 1-RELATED"/>
    <property type="match status" value="1"/>
</dbReference>
<dbReference type="GO" id="GO:0000175">
    <property type="term" value="F:3'-5'-RNA exonuclease activity"/>
    <property type="evidence" value="ECO:0007669"/>
    <property type="project" value="InterPro"/>
</dbReference>
<dbReference type="CDD" id="cd06133">
    <property type="entry name" value="ERI-1_3'hExo_like"/>
    <property type="match status" value="1"/>
</dbReference>
<sequence length="289" mass="33388">MNYIVFDLEFNMFFKFKEGDLANPELKNEIIQIGAVKLNEALEIVSSFDLIIKPVIYRRMNPYVKRKTNINTSRVVQGTPFIKAIESFHAWAGDDSVLCSWGHDDILALRDNCLFFGFDAILFDKFINIQQIYMNIGTLAKQPSLESAVESLEIEISTPFHDALSDATYTANIFRKIYDPSCNGIVNWERAQKENEEKIEMLKKYIEKVDIHCPQCNEYVQKNTEVTKSKKYFAFGYCPDCMLQIRHVSRITHRDGEYSIVSNNTIYKTDEAEATANITQELANIKIER</sequence>
<dbReference type="Gene3D" id="3.30.420.10">
    <property type="entry name" value="Ribonuclease H-like superfamily/Ribonuclease H"/>
    <property type="match status" value="1"/>
</dbReference>
<keyword evidence="6" id="KW-1185">Reference proteome</keyword>
<dbReference type="RefSeq" id="WP_135546312.1">
    <property type="nucleotide sequence ID" value="NZ_SPQQ01000003.1"/>
</dbReference>
<dbReference type="AlphaFoldDB" id="A0A4Z0R8H0"/>
<feature type="domain" description="Exonuclease" evidence="4">
    <location>
        <begin position="2"/>
        <end position="183"/>
    </location>
</feature>
<evidence type="ECO:0000313" key="5">
    <source>
        <dbReference type="EMBL" id="TGE38337.1"/>
    </source>
</evidence>
<proteinExistence type="predicted"/>
<dbReference type="Proteomes" id="UP000298460">
    <property type="component" value="Unassembled WGS sequence"/>
</dbReference>
<dbReference type="GO" id="GO:0003676">
    <property type="term" value="F:nucleic acid binding"/>
    <property type="evidence" value="ECO:0007669"/>
    <property type="project" value="InterPro"/>
</dbReference>
<reference evidence="5 6" key="1">
    <citation type="submission" date="2019-03" db="EMBL/GenBank/DDBJ databases">
        <title>Draft Genome Sequence of Desulfosporosinus fructosivorans Strain 63.6F, Isolated from Marine Sediment in the Baltic Sea.</title>
        <authorList>
            <person name="Hausmann B."/>
            <person name="Vandieken V."/>
            <person name="Pjevac P."/>
            <person name="Schreck K."/>
            <person name="Herbold C.W."/>
            <person name="Loy A."/>
        </authorList>
    </citation>
    <scope>NUCLEOTIDE SEQUENCE [LARGE SCALE GENOMIC DNA]</scope>
    <source>
        <strain evidence="5 6">63.6F</strain>
    </source>
</reference>
<dbReference type="SMART" id="SM00479">
    <property type="entry name" value="EXOIII"/>
    <property type="match status" value="1"/>
</dbReference>
<evidence type="ECO:0000313" key="6">
    <source>
        <dbReference type="Proteomes" id="UP000298460"/>
    </source>
</evidence>